<dbReference type="RefSeq" id="WP_021689693.1">
    <property type="nucleotide sequence ID" value="NZ_BASZ01000004.1"/>
</dbReference>
<dbReference type="EMBL" id="BASZ01000004">
    <property type="protein sequence ID" value="GAD48786.1"/>
    <property type="molecule type" value="Genomic_DNA"/>
</dbReference>
<comment type="caution">
    <text evidence="4">The sequence shown here is derived from an EMBL/GenBank/DDBJ whole genome shotgun (WGS) entry which is preliminary data.</text>
</comment>
<keyword evidence="1" id="KW-0328">Glycosyltransferase</keyword>
<dbReference type="PANTHER" id="PTHR12526:SF510">
    <property type="entry name" value="D-INOSITOL 3-PHOSPHATE GLYCOSYLTRANSFERASE"/>
    <property type="match status" value="1"/>
</dbReference>
<dbReference type="Gene3D" id="3.40.50.2000">
    <property type="entry name" value="Glycogen Phosphorylase B"/>
    <property type="match status" value="2"/>
</dbReference>
<reference evidence="4 5" key="1">
    <citation type="submission" date="2013-09" db="EMBL/GenBank/DDBJ databases">
        <title>Whole genome shotgun sequence of Novosphingobium tardaugens NBRC 16725.</title>
        <authorList>
            <person name="Isaki S."/>
            <person name="Hosoyama A."/>
            <person name="Tsuchikane K."/>
            <person name="Katsumata H."/>
            <person name="Ando Y."/>
            <person name="Yamazaki S."/>
            <person name="Fujita N."/>
        </authorList>
    </citation>
    <scope>NUCLEOTIDE SEQUENCE [LARGE SCALE GENOMIC DNA]</scope>
    <source>
        <strain evidence="4 5">NBRC 16725</strain>
    </source>
</reference>
<dbReference type="Pfam" id="PF13692">
    <property type="entry name" value="Glyco_trans_1_4"/>
    <property type="match status" value="1"/>
</dbReference>
<dbReference type="OrthoDB" id="9790710at2"/>
<evidence type="ECO:0000313" key="4">
    <source>
        <dbReference type="EMBL" id="GAD48786.1"/>
    </source>
</evidence>
<dbReference type="PANTHER" id="PTHR12526">
    <property type="entry name" value="GLYCOSYLTRANSFERASE"/>
    <property type="match status" value="1"/>
</dbReference>
<organism evidence="4 5">
    <name type="scientific">Caenibius tardaugens NBRC 16725</name>
    <dbReference type="NCBI Taxonomy" id="1219035"/>
    <lineage>
        <taxon>Bacteria</taxon>
        <taxon>Pseudomonadati</taxon>
        <taxon>Pseudomonadota</taxon>
        <taxon>Alphaproteobacteria</taxon>
        <taxon>Sphingomonadales</taxon>
        <taxon>Erythrobacteraceae</taxon>
        <taxon>Caenibius</taxon>
    </lineage>
</organism>
<dbReference type="GO" id="GO:0016757">
    <property type="term" value="F:glycosyltransferase activity"/>
    <property type="evidence" value="ECO:0007669"/>
    <property type="project" value="UniProtKB-KW"/>
</dbReference>
<dbReference type="eggNOG" id="COG0438">
    <property type="taxonomic scope" value="Bacteria"/>
</dbReference>
<dbReference type="CDD" id="cd03811">
    <property type="entry name" value="GT4_GT28_WabH-like"/>
    <property type="match status" value="1"/>
</dbReference>
<accession>U2Y6J3</accession>
<gene>
    <name evidence="4" type="ORF">NT2_04_01980</name>
</gene>
<protein>
    <submittedName>
        <fullName evidence="4">Putative glycosyltransferase</fullName>
    </submittedName>
</protein>
<dbReference type="KEGG" id="ntd:EGO55_09295"/>
<proteinExistence type="predicted"/>
<evidence type="ECO:0000256" key="2">
    <source>
        <dbReference type="ARBA" id="ARBA00022679"/>
    </source>
</evidence>
<evidence type="ECO:0000256" key="1">
    <source>
        <dbReference type="ARBA" id="ARBA00022676"/>
    </source>
</evidence>
<dbReference type="Pfam" id="PF13439">
    <property type="entry name" value="Glyco_transf_4"/>
    <property type="match status" value="1"/>
</dbReference>
<dbReference type="AlphaFoldDB" id="U2Y6J3"/>
<name>U2Y6J3_9SPHN</name>
<dbReference type="SUPFAM" id="SSF53756">
    <property type="entry name" value="UDP-Glycosyltransferase/glycogen phosphorylase"/>
    <property type="match status" value="1"/>
</dbReference>
<dbReference type="Proteomes" id="UP000016568">
    <property type="component" value="Unassembled WGS sequence"/>
</dbReference>
<dbReference type="InterPro" id="IPR028098">
    <property type="entry name" value="Glyco_trans_4-like_N"/>
</dbReference>
<feature type="domain" description="Glycosyltransferase subfamily 4-like N-terminal" evidence="3">
    <location>
        <begin position="15"/>
        <end position="183"/>
    </location>
</feature>
<sequence>MLSIGIFVHNLAATGVVRNAIAIAQHMQQAGWDVRLLLCYDNGDLAGQAASIKREVLLDASRNKRSRSLAMAYTIPRLRASLQRNPPDILLSAGNHAHLPCLLASRGLRKPQRVYRISNDLTHQADGLRSLPGAIRRRLVARAIIRDGAQVVMVSPGLAQEPVLARALDAGKAQIIRNGVPLDKIAAQKTAPCDHPWFAEDIPVVIAVGRLVEQKNFPTLMRAVAEARRTRDLRLLLLGGGKAGNRAELERLGAQLGLSDSLDFVGRIANPFPYVARAATLVLPSLWEGSANVLLEAMACDTPVVASATAGNAAEVLDNGRYGILVDPMDIQAMARAILQQCDPATRVAPGRRAAEFDIRTTLGSYQRLFSDVLAANQVSPAAH</sequence>
<keyword evidence="5" id="KW-1185">Reference proteome</keyword>
<evidence type="ECO:0000313" key="5">
    <source>
        <dbReference type="Proteomes" id="UP000016568"/>
    </source>
</evidence>
<evidence type="ECO:0000259" key="3">
    <source>
        <dbReference type="Pfam" id="PF13439"/>
    </source>
</evidence>
<keyword evidence="2 4" id="KW-0808">Transferase</keyword>